<evidence type="ECO:0000313" key="2">
    <source>
        <dbReference type="Proteomes" id="UP000798662"/>
    </source>
</evidence>
<reference evidence="1" key="1">
    <citation type="submission" date="2019-11" db="EMBL/GenBank/DDBJ databases">
        <title>Nori genome reveals adaptations in red seaweeds to the harsh intertidal environment.</title>
        <authorList>
            <person name="Wang D."/>
            <person name="Mao Y."/>
        </authorList>
    </citation>
    <scope>NUCLEOTIDE SEQUENCE</scope>
    <source>
        <tissue evidence="1">Gametophyte</tissue>
    </source>
</reference>
<organism evidence="1 2">
    <name type="scientific">Pyropia yezoensis</name>
    <name type="common">Susabi-nori</name>
    <name type="synonym">Porphyra yezoensis</name>
    <dbReference type="NCBI Taxonomy" id="2788"/>
    <lineage>
        <taxon>Eukaryota</taxon>
        <taxon>Rhodophyta</taxon>
        <taxon>Bangiophyceae</taxon>
        <taxon>Bangiales</taxon>
        <taxon>Bangiaceae</taxon>
        <taxon>Pyropia</taxon>
    </lineage>
</organism>
<accession>A0ACC3BY95</accession>
<name>A0ACC3BY95_PYRYE</name>
<proteinExistence type="predicted"/>
<sequence>MCVGMPTYSTEKERMALLGADQLLLQWLTELVSVTAWAAGTGGSPGRFGYLGTLAILGGGSPRQLLSAVPQTVTIIANVMWEMTAGTSAVNDQVGHLLIALTDVLKDLAFVDSRGFRRLEGLAGTLAAVEAISCAHLELNMNSSGFLENIVELVKVLTPVAASINESPGGLALLCKLATRTGNPAQLRWASSAACIGLFVGVKHLVGGWRGGHRAASPRWKRFGVLALEQSKTDAEAKRGGAKAVLRRAQFPIMYISRAGWQGDFQRWRWPASLIAIMEGTGLLIRDLIGLVDPDIGAIHAYPALEFAQWPSVVPAQLLSRPLERDNGRVLWLVLREHPPRVLAFGICGQGMQYT</sequence>
<dbReference type="EMBL" id="CM020619">
    <property type="protein sequence ID" value="KAK1862840.1"/>
    <property type="molecule type" value="Genomic_DNA"/>
</dbReference>
<evidence type="ECO:0000313" key="1">
    <source>
        <dbReference type="EMBL" id="KAK1862840.1"/>
    </source>
</evidence>
<keyword evidence="2" id="KW-1185">Reference proteome</keyword>
<protein>
    <submittedName>
        <fullName evidence="1">Uncharacterized protein</fullName>
    </submittedName>
</protein>
<gene>
    <name evidence="1" type="ORF">I4F81_005407</name>
</gene>
<dbReference type="Proteomes" id="UP000798662">
    <property type="component" value="Chromosome 2"/>
</dbReference>
<comment type="caution">
    <text evidence="1">The sequence shown here is derived from an EMBL/GenBank/DDBJ whole genome shotgun (WGS) entry which is preliminary data.</text>
</comment>